<name>A0ABX5KN63_9BURK</name>
<proteinExistence type="predicted"/>
<reference evidence="2 3" key="1">
    <citation type="submission" date="2018-05" db="EMBL/GenBank/DDBJ databases">
        <title>Genomic Encyclopedia of Type Strains, Phase IV (KMG-V): Genome sequencing to study the core and pangenomes of soil and plant-associated prokaryotes.</title>
        <authorList>
            <person name="Whitman W."/>
        </authorList>
    </citation>
    <scope>NUCLEOTIDE SEQUENCE [LARGE SCALE GENOMIC DNA]</scope>
    <source>
        <strain evidence="2 3">SCZa-39</strain>
    </source>
</reference>
<accession>A0ABX5KN63</accession>
<dbReference type="Proteomes" id="UP000245712">
    <property type="component" value="Unassembled WGS sequence"/>
</dbReference>
<keyword evidence="3" id="KW-1185">Reference proteome</keyword>
<protein>
    <submittedName>
        <fullName evidence="2">Uncharacterized protein</fullName>
    </submittedName>
</protein>
<comment type="caution">
    <text evidence="2">The sequence shown here is derived from an EMBL/GenBank/DDBJ whole genome shotgun (WGS) entry which is preliminary data.</text>
</comment>
<evidence type="ECO:0000313" key="2">
    <source>
        <dbReference type="EMBL" id="PVX83638.1"/>
    </source>
</evidence>
<evidence type="ECO:0000313" key="3">
    <source>
        <dbReference type="Proteomes" id="UP000245712"/>
    </source>
</evidence>
<feature type="compositionally biased region" description="Basic and acidic residues" evidence="1">
    <location>
        <begin position="183"/>
        <end position="193"/>
    </location>
</feature>
<organism evidence="2 3">
    <name type="scientific">Paraburkholderia unamae</name>
    <dbReference type="NCBI Taxonomy" id="219649"/>
    <lineage>
        <taxon>Bacteria</taxon>
        <taxon>Pseudomonadati</taxon>
        <taxon>Pseudomonadota</taxon>
        <taxon>Betaproteobacteria</taxon>
        <taxon>Burkholderiales</taxon>
        <taxon>Burkholderiaceae</taxon>
        <taxon>Paraburkholderia</taxon>
    </lineage>
</organism>
<evidence type="ECO:0000256" key="1">
    <source>
        <dbReference type="SAM" id="MobiDB-lite"/>
    </source>
</evidence>
<dbReference type="EMBL" id="QEOB01000006">
    <property type="protein sequence ID" value="PVX83638.1"/>
    <property type="molecule type" value="Genomic_DNA"/>
</dbReference>
<feature type="region of interest" description="Disordered" evidence="1">
    <location>
        <begin position="162"/>
        <end position="193"/>
    </location>
</feature>
<sequence length="227" mass="25138">MRQRCSEDNLIKRLHGREPGDFCSGPRSYRKSSVITTALSSRALNVSGALLRIAARIDRRGLDRSYVDPRVIRARYAERGTGNTSFIVVPSRCAAKCSRGAPLIGCAPSLIPRTAVARFARQVRLPPAMIQTARFSMLRDERGPTAIGLTRSGTPWRRCTKARSTISTTESARRSRTDRRRHATDGDSTKDASEITRLAAREGKMTLLRGTGYRDAANAFEMTRVVL</sequence>
<gene>
    <name evidence="2" type="ORF">C7402_10642</name>
</gene>